<feature type="region of interest" description="Disordered" evidence="1">
    <location>
        <begin position="262"/>
        <end position="281"/>
    </location>
</feature>
<protein>
    <submittedName>
        <fullName evidence="2">Uncharacterized protein</fullName>
    </submittedName>
</protein>
<feature type="region of interest" description="Disordered" evidence="1">
    <location>
        <begin position="79"/>
        <end position="130"/>
    </location>
</feature>
<feature type="compositionally biased region" description="Basic residues" evidence="1">
    <location>
        <begin position="697"/>
        <end position="708"/>
    </location>
</feature>
<evidence type="ECO:0000313" key="3">
    <source>
        <dbReference type="Proteomes" id="UP001186944"/>
    </source>
</evidence>
<reference evidence="2" key="1">
    <citation type="submission" date="2019-08" db="EMBL/GenBank/DDBJ databases">
        <title>The improved chromosome-level genome for the pearl oyster Pinctada fucata martensii using PacBio sequencing and Hi-C.</title>
        <authorList>
            <person name="Zheng Z."/>
        </authorList>
    </citation>
    <scope>NUCLEOTIDE SEQUENCE</scope>
    <source>
        <strain evidence="2">ZZ-2019</strain>
        <tissue evidence="2">Adductor muscle</tissue>
    </source>
</reference>
<feature type="compositionally biased region" description="Pro residues" evidence="1">
    <location>
        <begin position="744"/>
        <end position="758"/>
    </location>
</feature>
<feature type="compositionally biased region" description="Basic and acidic residues" evidence="1">
    <location>
        <begin position="577"/>
        <end position="586"/>
    </location>
</feature>
<gene>
    <name evidence="2" type="ORF">FSP39_008112</name>
</gene>
<feature type="compositionally biased region" description="Polar residues" evidence="1">
    <location>
        <begin position="423"/>
        <end position="436"/>
    </location>
</feature>
<name>A0AA89BU89_PINIB</name>
<feature type="compositionally biased region" description="Acidic residues" evidence="1">
    <location>
        <begin position="630"/>
        <end position="650"/>
    </location>
</feature>
<dbReference type="EMBL" id="VSWD01000011">
    <property type="protein sequence ID" value="KAK3087600.1"/>
    <property type="molecule type" value="Genomic_DNA"/>
</dbReference>
<dbReference type="InterPro" id="IPR011992">
    <property type="entry name" value="EF-hand-dom_pair"/>
</dbReference>
<feature type="compositionally biased region" description="Basic and acidic residues" evidence="1">
    <location>
        <begin position="406"/>
        <end position="422"/>
    </location>
</feature>
<evidence type="ECO:0000313" key="2">
    <source>
        <dbReference type="EMBL" id="KAK3087600.1"/>
    </source>
</evidence>
<dbReference type="Proteomes" id="UP001186944">
    <property type="component" value="Unassembled WGS sequence"/>
</dbReference>
<dbReference type="SUPFAM" id="SSF47473">
    <property type="entry name" value="EF-hand"/>
    <property type="match status" value="1"/>
</dbReference>
<accession>A0AA89BU89</accession>
<feature type="region of interest" description="Disordered" evidence="1">
    <location>
        <begin position="338"/>
        <end position="809"/>
    </location>
</feature>
<feature type="compositionally biased region" description="Polar residues" evidence="1">
    <location>
        <begin position="484"/>
        <end position="494"/>
    </location>
</feature>
<keyword evidence="3" id="KW-1185">Reference proteome</keyword>
<feature type="region of interest" description="Disordered" evidence="1">
    <location>
        <begin position="864"/>
        <end position="887"/>
    </location>
</feature>
<feature type="compositionally biased region" description="Acidic residues" evidence="1">
    <location>
        <begin position="441"/>
        <end position="450"/>
    </location>
</feature>
<proteinExistence type="predicted"/>
<feature type="compositionally biased region" description="Gly residues" evidence="1">
    <location>
        <begin position="350"/>
        <end position="361"/>
    </location>
</feature>
<feature type="compositionally biased region" description="Polar residues" evidence="1">
    <location>
        <begin position="593"/>
        <end position="614"/>
    </location>
</feature>
<dbReference type="PANTHER" id="PTHR35538">
    <property type="entry name" value="LIG_CHAN-GLU_BD DOMAIN-CONTAINING PROTEIN"/>
    <property type="match status" value="1"/>
</dbReference>
<dbReference type="AlphaFoldDB" id="A0AA89BU89"/>
<sequence>MEVDQRSDDFRPMTYRERLLRLRSQNVVAADHDVKADTETKLPRIVLKDSLGNRLNTFTLLQEALYRAEWNVKQSKESKLPEEWRLPGAPLPARPDYSRSTPSAFTPRHPRPKKKNDDGKVTSESSSSGKRFHEIDVDDVSFVKESLNHLPQVPSLAFLRQEFLRDRKDYLQIVGSILLHKRFLSETDKREAIYNFPGFCTGCQRSGLCYGCDRSSEPHYHVDGLKLGEAYQLNTNKGIGFLNEDRFTDNWRLRFPELTRRSRGRDGSKIPHDSQLFGEDSRGGRKGFAIISDEKLPDLPGLGPFKYDNDDQGSSEKDPDRMDIYNQQDLLSDLDKLSRHGTLSGEGQRGRGGTGRQGGQEGSEALQGDKTGEKILRLSTAGQDVDRESDEDERNNDKSTSVSSSQKRDYDKDSSTRREKSDMSSGHYSQHTSRWASGTEGYEEDDDEEDYTMRDSETMSSAQKRRRLYKAPAPFKLKQRKQRATQSRSPFSTNRKYDVPTGKPWSPKKSNKKLTEFAEFERKEGDWKEPKKFTIKHSDKGTTQFWSPPPGKDKDVKKKKTRRKVQGPPPSPDSGLESEKVHDPKRVPGRQRPISQEQTTSNSPDAESNQNIESEITVENDEQSPFQDVLDVDEDDDDDNDKDGGEDDDKEIVLDVPHPSPSTPMNEHGIEIAEKEEIIGDNSTPVGISPIVEKPQKKEKVKKPKKEVKKPPTPIRSCSPHTPIPLDEEPVVALETQKIDVAPPALPELPPLELPPLPEYVEDKEKKDKKKVPHRVSIEPMPKLQDQAPPPSKKSKPLQVPRSKPLLRKKSLAEAPVTVDEISHMKDPLDFLAKYCIISLDRLPYYEKVYNRVVASQPQRYEPPLSPISGMPLQPTKRREKKKEKGEVTLHDMVSVTRGMEPFKVGLNVPEQYVEKLIYTIQICDEKHLDISERLRELEIQKTILLAERAKQLNPDIAKVEFKLKKSKKKKKKKKSGAVEVEEPIVFSKKDITDEVIVARIDEKMMKKLMKEPDLHHIQCDMERCADRLATLEFRILQMENERNILDMYCTDLFFTEQLANERPVEFRRQQSNLFNKLHPDPDIEMNIEELERALHTINSTLLTESEFGYLFHVLNLAGRRKINFKLFSVIAALSEKISQMDPVIKDLLNKDDYNALDIKMERSKLFGLLDDGDTAMYGNALASNLAVELMAGGLTPEHTSYVISKFNREGKGFIDFLDYVMYVPLFIEIHERIISDPLNAKLVI</sequence>
<feature type="compositionally biased region" description="Basic and acidic residues" evidence="1">
    <location>
        <begin position="262"/>
        <end position="272"/>
    </location>
</feature>
<comment type="caution">
    <text evidence="2">The sequence shown here is derived from an EMBL/GenBank/DDBJ whole genome shotgun (WGS) entry which is preliminary data.</text>
</comment>
<feature type="region of interest" description="Disordered" evidence="1">
    <location>
        <begin position="292"/>
        <end position="322"/>
    </location>
</feature>
<dbReference type="PANTHER" id="PTHR35538:SF3">
    <property type="entry name" value="C-TYPE LECTIN DOMAIN-CONTAINING PROTEIN"/>
    <property type="match status" value="1"/>
</dbReference>
<evidence type="ECO:0000256" key="1">
    <source>
        <dbReference type="SAM" id="MobiDB-lite"/>
    </source>
</evidence>
<organism evidence="2 3">
    <name type="scientific">Pinctada imbricata</name>
    <name type="common">Atlantic pearl-oyster</name>
    <name type="synonym">Pinctada martensii</name>
    <dbReference type="NCBI Taxonomy" id="66713"/>
    <lineage>
        <taxon>Eukaryota</taxon>
        <taxon>Metazoa</taxon>
        <taxon>Spiralia</taxon>
        <taxon>Lophotrochozoa</taxon>
        <taxon>Mollusca</taxon>
        <taxon>Bivalvia</taxon>
        <taxon>Autobranchia</taxon>
        <taxon>Pteriomorphia</taxon>
        <taxon>Pterioida</taxon>
        <taxon>Pterioidea</taxon>
        <taxon>Pteriidae</taxon>
        <taxon>Pinctada</taxon>
    </lineage>
</organism>
<feature type="compositionally biased region" description="Basic and acidic residues" evidence="1">
    <location>
        <begin position="668"/>
        <end position="678"/>
    </location>
</feature>
<feature type="compositionally biased region" description="Basic and acidic residues" evidence="1">
    <location>
        <begin position="513"/>
        <end position="540"/>
    </location>
</feature>